<name>A0A7G5FBW3_9CORY</name>
<accession>A0A7G5FBW3</accession>
<evidence type="ECO:0000313" key="2">
    <source>
        <dbReference type="EMBL" id="QMV84104.1"/>
    </source>
</evidence>
<evidence type="ECO:0000256" key="1">
    <source>
        <dbReference type="SAM" id="Coils"/>
    </source>
</evidence>
<organism evidence="2 3">
    <name type="scientific">Corynebacterium hindlerae</name>
    <dbReference type="NCBI Taxonomy" id="699041"/>
    <lineage>
        <taxon>Bacteria</taxon>
        <taxon>Bacillati</taxon>
        <taxon>Actinomycetota</taxon>
        <taxon>Actinomycetes</taxon>
        <taxon>Mycobacteriales</taxon>
        <taxon>Corynebacteriaceae</taxon>
        <taxon>Corynebacterium</taxon>
    </lineage>
</organism>
<sequence length="125" mass="13404">MDSAIIAAIIAGAVTLAGGILTRLGKKDEVAATRTSSLVASMEARLQGYEKRLDHAEQRIDSLKAELWRFQTHTNALRHALSSALVWIADAVEWINSDHTTTPPAPPDSAAWTALVKGASTDLDN</sequence>
<dbReference type="AlphaFoldDB" id="A0A7G5FBW3"/>
<reference evidence="2 3" key="1">
    <citation type="submission" date="2020-07" db="EMBL/GenBank/DDBJ databases">
        <title>non toxigenic Corynebacterium sp. nov from a clinical source.</title>
        <authorList>
            <person name="Bernier A.-M."/>
            <person name="Bernard K."/>
        </authorList>
    </citation>
    <scope>NUCLEOTIDE SEQUENCE [LARGE SCALE GENOMIC DNA]</scope>
    <source>
        <strain evidence="3">NML 93-0612</strain>
    </source>
</reference>
<feature type="coiled-coil region" evidence="1">
    <location>
        <begin position="39"/>
        <end position="73"/>
    </location>
</feature>
<evidence type="ECO:0000313" key="3">
    <source>
        <dbReference type="Proteomes" id="UP000515570"/>
    </source>
</evidence>
<dbReference type="RefSeq" id="WP_182384914.1">
    <property type="nucleotide sequence ID" value="NZ_CP059833.1"/>
</dbReference>
<protein>
    <submittedName>
        <fullName evidence="2">Uncharacterized protein</fullName>
    </submittedName>
</protein>
<proteinExistence type="predicted"/>
<dbReference type="EMBL" id="CP059833">
    <property type="protein sequence ID" value="QMV84104.1"/>
    <property type="molecule type" value="Genomic_DNA"/>
</dbReference>
<gene>
    <name evidence="2" type="ORF">HW450_06830</name>
</gene>
<keyword evidence="3" id="KW-1185">Reference proteome</keyword>
<dbReference type="Proteomes" id="UP000515570">
    <property type="component" value="Chromosome"/>
</dbReference>
<keyword evidence="1" id="KW-0175">Coiled coil</keyword>